<sequence length="141" mass="15284">MPDEPDAAPADLVDALVRTSFAVMAVLTRVAAEHDLSLTQLRVLAVLRDRPLRVTALADHLGLEKSTMSGLVDRADKRGLLVRAPGERDRRAVDVRLSAAGEELVDRVRADVERALDPVAAALAPAERRRLRALLAKALAR</sequence>
<dbReference type="RefSeq" id="WP_075974153.1">
    <property type="nucleotide sequence ID" value="NZ_MKQR01000007.1"/>
</dbReference>
<dbReference type="PROSITE" id="PS50995">
    <property type="entry name" value="HTH_MARR_2"/>
    <property type="match status" value="1"/>
</dbReference>
<dbReference type="Gene3D" id="1.10.10.10">
    <property type="entry name" value="Winged helix-like DNA-binding domain superfamily/Winged helix DNA-binding domain"/>
    <property type="match status" value="1"/>
</dbReference>
<comment type="caution">
    <text evidence="2">The sequence shown here is derived from an EMBL/GenBank/DDBJ whole genome shotgun (WGS) entry which is preliminary data.</text>
</comment>
<dbReference type="PANTHER" id="PTHR33164">
    <property type="entry name" value="TRANSCRIPTIONAL REGULATOR, MARR FAMILY"/>
    <property type="match status" value="1"/>
</dbReference>
<dbReference type="SMART" id="SM00347">
    <property type="entry name" value="HTH_MARR"/>
    <property type="match status" value="1"/>
</dbReference>
<dbReference type="PRINTS" id="PR00598">
    <property type="entry name" value="HTHMARR"/>
</dbReference>
<evidence type="ECO:0000259" key="1">
    <source>
        <dbReference type="PROSITE" id="PS50995"/>
    </source>
</evidence>
<gene>
    <name evidence="2" type="ORF">BJP25_12955</name>
</gene>
<dbReference type="InterPro" id="IPR039422">
    <property type="entry name" value="MarR/SlyA-like"/>
</dbReference>
<dbReference type="AlphaFoldDB" id="A0A1Q9LRZ6"/>
<dbReference type="Proteomes" id="UP000186040">
    <property type="component" value="Unassembled WGS sequence"/>
</dbReference>
<feature type="domain" description="HTH marR-type" evidence="1">
    <location>
        <begin position="9"/>
        <end position="140"/>
    </location>
</feature>
<dbReference type="Pfam" id="PF12802">
    <property type="entry name" value="MarR_2"/>
    <property type="match status" value="1"/>
</dbReference>
<keyword evidence="3" id="KW-1185">Reference proteome</keyword>
<dbReference type="InterPro" id="IPR036388">
    <property type="entry name" value="WH-like_DNA-bd_sf"/>
</dbReference>
<evidence type="ECO:0000313" key="3">
    <source>
        <dbReference type="Proteomes" id="UP000186040"/>
    </source>
</evidence>
<evidence type="ECO:0000313" key="2">
    <source>
        <dbReference type="EMBL" id="OLR94774.1"/>
    </source>
</evidence>
<dbReference type="EMBL" id="MKQR01000007">
    <property type="protein sequence ID" value="OLR94774.1"/>
    <property type="molecule type" value="Genomic_DNA"/>
</dbReference>
<dbReference type="InterPro" id="IPR000835">
    <property type="entry name" value="HTH_MarR-typ"/>
</dbReference>
<dbReference type="PANTHER" id="PTHR33164:SF57">
    <property type="entry name" value="MARR-FAMILY TRANSCRIPTIONAL REGULATOR"/>
    <property type="match status" value="1"/>
</dbReference>
<organism evidence="2 3">
    <name type="scientific">Actinokineospora bangkokensis</name>
    <dbReference type="NCBI Taxonomy" id="1193682"/>
    <lineage>
        <taxon>Bacteria</taxon>
        <taxon>Bacillati</taxon>
        <taxon>Actinomycetota</taxon>
        <taxon>Actinomycetes</taxon>
        <taxon>Pseudonocardiales</taxon>
        <taxon>Pseudonocardiaceae</taxon>
        <taxon>Actinokineospora</taxon>
    </lineage>
</organism>
<proteinExistence type="predicted"/>
<dbReference type="SUPFAM" id="SSF46785">
    <property type="entry name" value="Winged helix' DNA-binding domain"/>
    <property type="match status" value="1"/>
</dbReference>
<name>A0A1Q9LRZ6_9PSEU</name>
<dbReference type="GO" id="GO:0006950">
    <property type="term" value="P:response to stress"/>
    <property type="evidence" value="ECO:0007669"/>
    <property type="project" value="TreeGrafter"/>
</dbReference>
<protein>
    <submittedName>
        <fullName evidence="2">MarR family transcriptional regulator</fullName>
    </submittedName>
</protein>
<dbReference type="InterPro" id="IPR036390">
    <property type="entry name" value="WH_DNA-bd_sf"/>
</dbReference>
<dbReference type="STRING" id="1193682.BJP25_12955"/>
<reference evidence="2 3" key="1">
    <citation type="submission" date="2016-10" db="EMBL/GenBank/DDBJ databases">
        <title>The Draft Genome Sequence of Actinokineospora bangkokensis 44EHWT reveals the biosynthetic pathway of antifungal compounds Thailandins with unusual extender unit butylmalonyl-CoA.</title>
        <authorList>
            <person name="Greule A."/>
            <person name="Intra B."/>
            <person name="Flemming S."/>
            <person name="Rommel M.G."/>
            <person name="Panbangred W."/>
            <person name="Bechthold A."/>
        </authorList>
    </citation>
    <scope>NUCLEOTIDE SEQUENCE [LARGE SCALE GENOMIC DNA]</scope>
    <source>
        <strain evidence="2 3">44EHW</strain>
    </source>
</reference>
<accession>A0A1Q9LRZ6</accession>
<dbReference type="GO" id="GO:0003700">
    <property type="term" value="F:DNA-binding transcription factor activity"/>
    <property type="evidence" value="ECO:0007669"/>
    <property type="project" value="InterPro"/>
</dbReference>